<sequence length="102" mass="11319">MCTVGAYGVGGSLFDVFIMMLFGVIGFFFNKLNYGVAPIVLGFILGGMAETHFRRAFFMYRGDLSVFVTRPVTLLLLVFSLILIALPIMRNHMQRKKACSAA</sequence>
<feature type="domain" description="DUF112" evidence="2">
    <location>
        <begin position="1"/>
        <end position="41"/>
    </location>
</feature>
<dbReference type="AlphaFoldDB" id="A0A645J4U2"/>
<organism evidence="3">
    <name type="scientific">bioreactor metagenome</name>
    <dbReference type="NCBI Taxonomy" id="1076179"/>
    <lineage>
        <taxon>unclassified sequences</taxon>
        <taxon>metagenomes</taxon>
        <taxon>ecological metagenomes</taxon>
    </lineage>
</organism>
<evidence type="ECO:0000259" key="2">
    <source>
        <dbReference type="Pfam" id="PF01970"/>
    </source>
</evidence>
<evidence type="ECO:0000313" key="3">
    <source>
        <dbReference type="EMBL" id="MPN58160.1"/>
    </source>
</evidence>
<dbReference type="Pfam" id="PF01970">
    <property type="entry name" value="TctA"/>
    <property type="match status" value="1"/>
</dbReference>
<dbReference type="InterPro" id="IPR002823">
    <property type="entry name" value="DUF112_TM"/>
</dbReference>
<dbReference type="PANTHER" id="PTHR35342:SF5">
    <property type="entry name" value="TRICARBOXYLIC TRANSPORT PROTEIN"/>
    <property type="match status" value="1"/>
</dbReference>
<name>A0A645J4U2_9ZZZZ</name>
<protein>
    <recommendedName>
        <fullName evidence="2">DUF112 domain-containing protein</fullName>
    </recommendedName>
</protein>
<dbReference type="PANTHER" id="PTHR35342">
    <property type="entry name" value="TRICARBOXYLIC TRANSPORT PROTEIN"/>
    <property type="match status" value="1"/>
</dbReference>
<feature type="transmembrane region" description="Helical" evidence="1">
    <location>
        <begin position="6"/>
        <end position="29"/>
    </location>
</feature>
<dbReference type="EMBL" id="VSSQ01130554">
    <property type="protein sequence ID" value="MPN58160.1"/>
    <property type="molecule type" value="Genomic_DNA"/>
</dbReference>
<keyword evidence="1" id="KW-0472">Membrane</keyword>
<keyword evidence="1" id="KW-1133">Transmembrane helix</keyword>
<proteinExistence type="predicted"/>
<reference evidence="3" key="1">
    <citation type="submission" date="2019-08" db="EMBL/GenBank/DDBJ databases">
        <authorList>
            <person name="Kucharzyk K."/>
            <person name="Murdoch R.W."/>
            <person name="Higgins S."/>
            <person name="Loffler F."/>
        </authorList>
    </citation>
    <scope>NUCLEOTIDE SEQUENCE</scope>
</reference>
<evidence type="ECO:0000256" key="1">
    <source>
        <dbReference type="SAM" id="Phobius"/>
    </source>
</evidence>
<keyword evidence="1" id="KW-0812">Transmembrane</keyword>
<comment type="caution">
    <text evidence="3">The sequence shown here is derived from an EMBL/GenBank/DDBJ whole genome shotgun (WGS) entry which is preliminary data.</text>
</comment>
<accession>A0A645J4U2</accession>
<feature type="transmembrane region" description="Helical" evidence="1">
    <location>
        <begin position="65"/>
        <end position="88"/>
    </location>
</feature>
<gene>
    <name evidence="3" type="ORF">SDC9_205861</name>
</gene>
<feature type="transmembrane region" description="Helical" evidence="1">
    <location>
        <begin position="36"/>
        <end position="53"/>
    </location>
</feature>